<evidence type="ECO:0000313" key="1">
    <source>
        <dbReference type="EMBL" id="APG11809.1"/>
    </source>
</evidence>
<dbReference type="RefSeq" id="WP_071913675.1">
    <property type="nucleotide sequence ID" value="NZ_CP017637.1"/>
</dbReference>
<organism evidence="1 2">
    <name type="scientific">Bradyrhizobium japonicum</name>
    <dbReference type="NCBI Taxonomy" id="375"/>
    <lineage>
        <taxon>Bacteria</taxon>
        <taxon>Pseudomonadati</taxon>
        <taxon>Pseudomonadota</taxon>
        <taxon>Alphaproteobacteria</taxon>
        <taxon>Hyphomicrobiales</taxon>
        <taxon>Nitrobacteraceae</taxon>
        <taxon>Bradyrhizobium</taxon>
    </lineage>
</organism>
<dbReference type="InterPro" id="IPR023157">
    <property type="entry name" value="AGR-C-984p-like_sf"/>
</dbReference>
<gene>
    <name evidence="1" type="ORF">BKD09_26075</name>
</gene>
<proteinExistence type="predicted"/>
<protein>
    <recommendedName>
        <fullName evidence="3">Flagellar protein</fullName>
    </recommendedName>
</protein>
<evidence type="ECO:0008006" key="3">
    <source>
        <dbReference type="Google" id="ProtNLM"/>
    </source>
</evidence>
<evidence type="ECO:0000313" key="2">
    <source>
        <dbReference type="Proteomes" id="UP000181962"/>
    </source>
</evidence>
<reference evidence="1 2" key="1">
    <citation type="submission" date="2016-11" db="EMBL/GenBank/DDBJ databases">
        <title>Complete Genome Sequence of Bradyrhizobium sp. strain J5, an isolated from soybean nodule in Hokkaido.</title>
        <authorList>
            <person name="Kanehara K."/>
        </authorList>
    </citation>
    <scope>NUCLEOTIDE SEQUENCE [LARGE SCALE GENOMIC DNA]</scope>
    <source>
        <strain evidence="1 2">J5</strain>
    </source>
</reference>
<dbReference type="Proteomes" id="UP000181962">
    <property type="component" value="Chromosome"/>
</dbReference>
<dbReference type="Gene3D" id="1.10.3700.10">
    <property type="entry name" value="AGR C 984p-like"/>
    <property type="match status" value="4"/>
</dbReference>
<dbReference type="Pfam" id="PF06748">
    <property type="entry name" value="DUF1217"/>
    <property type="match status" value="3"/>
</dbReference>
<accession>A0A1L3FES4</accession>
<sequence length="693" mass="75829">MVSTYFSYSYITRNLKQSLARVEQQTDVAREEAYYKANIGKVKTVDDFMKDYRLYHYAMKAYGLEDMAYAKAFMKKVLESDLSDPKSFVNKLVDKRYREFAAAFSFNGSATPVAQSGDQTDEMIGLYTTTKKSQVDALAADSNYYSAEIGKISSADQLLNNDRLRNYVYSAYGIDQSKWPGDTISQVLRSDPSDPNSYVNTTFASQLTGLNAQLAQAKSDASAADLKITGYKAQLSQPGADVTQLNIQILVEKSHLESYTKSISSLSDQIATIGGFVDLAGAFEFSPDGSLPSGVSAQTAANVAITKKRFDDSKAAVYSAASPIYEALAIKQFRTDLSKINSVQAFVSTPGVYDFALGAVGLDPGMVSKATIKAVLESDVNDPKSYVYTLKDNRYVELARAFNFDAKGNLTTPLVAQDSAQVLQIAREYVIGAVKSASTATTQQQAAVRAQATKDATAYQEAITGIDSVSDLLANRPMVDFILLAKGLDPRKVSTDFLKKIFASDLNNPKSFANTQSDPRFAEIVASFNFDSKGNVARLPMMGPQKRDQFRETQANYLQQSLEQQQGDTNPGVRLALYFQRKAGEITSAYDILADKALSEVFRTTFDLPDSMASMQIDQQAKVVDKFMKIKDLSDPAKVEKLLSRFSAMYDVRNGESIGQGQSPLLNLFQGSSSGISGISESTFLAIAKLRAH</sequence>
<dbReference type="InterPro" id="IPR010626">
    <property type="entry name" value="DUF1217"/>
</dbReference>
<dbReference type="SUPFAM" id="SSF158837">
    <property type="entry name" value="AGR C 984p-like"/>
    <property type="match status" value="4"/>
</dbReference>
<name>A0A1L3FES4_BRAJP</name>
<dbReference type="OrthoDB" id="7824597at2"/>
<dbReference type="EMBL" id="CP017637">
    <property type="protein sequence ID" value="APG11809.1"/>
    <property type="molecule type" value="Genomic_DNA"/>
</dbReference>
<dbReference type="AlphaFoldDB" id="A0A1L3FES4"/>